<evidence type="ECO:0000259" key="5">
    <source>
        <dbReference type="Pfam" id="PF13657"/>
    </source>
</evidence>
<evidence type="ECO:0000259" key="4">
    <source>
        <dbReference type="Pfam" id="PF07804"/>
    </source>
</evidence>
<dbReference type="AlphaFoldDB" id="A0A317Q9E4"/>
<sequence>MTSSAYVFIEGLAEQPVICGRFELDSQAKQGRFVYGRSYLERPDAFALDPVHLPLNDSIHHCNVNNGLFGVLADAGADAWGRKLILQLHQTKPQNELEFLIAGAAMGVGALTFSLSREKTKTKHSRNTINDLELLLQGKNAILAAETVSDEVKQAFVYGSSMGGARPKTLLTHNGQEYLVKFNKPDDLYNVARVEHATMRMLAELDGVRVAETEVLQGIGASEDVLLVKRFDRANQRVSHHFISANSLLLEGAVSERSLAAGYSYGQLAELLRLHSAVATDAHELFMRMAFNVFIGNTDDHARNHAWLRPIAAGRHEPAWQLAPAYDVLPISASKLHGLGIGGLGRHGSIENLLSQANRFGLQEFKAKAIVSQVRELVAQWPQYMARFGVGDGDIERLRKIIPTVA</sequence>
<accession>A0A317Q9E4</accession>
<proteinExistence type="inferred from homology"/>
<dbReference type="Proteomes" id="UP000246964">
    <property type="component" value="Unassembled WGS sequence"/>
</dbReference>
<dbReference type="PANTHER" id="PTHR37419:SF8">
    <property type="entry name" value="TOXIN YJJJ"/>
    <property type="match status" value="1"/>
</dbReference>
<reference evidence="6 7" key="1">
    <citation type="submission" date="2018-05" db="EMBL/GenBank/DDBJ databases">
        <title>Freshwater and sediment microbial communities from various areas in North America, analyzing microbe dynamics in response to fracking.</title>
        <authorList>
            <person name="Lamendella R."/>
        </authorList>
    </citation>
    <scope>NUCLEOTIDE SEQUENCE [LARGE SCALE GENOMIC DNA]</scope>
    <source>
        <strain evidence="6 7">125B1</strain>
    </source>
</reference>
<dbReference type="EMBL" id="QGTT01000004">
    <property type="protein sequence ID" value="PWW14211.1"/>
    <property type="molecule type" value="Genomic_DNA"/>
</dbReference>
<comment type="caution">
    <text evidence="6">The sequence shown here is derived from an EMBL/GenBank/DDBJ whole genome shotgun (WGS) entry which is preliminary data.</text>
</comment>
<gene>
    <name evidence="6" type="ORF">DET45_104150</name>
</gene>
<protein>
    <submittedName>
        <fullName evidence="6">Serine/threonine-protein kinase HipA</fullName>
    </submittedName>
</protein>
<feature type="domain" description="HipA N-terminal subdomain 1" evidence="5">
    <location>
        <begin position="20"/>
        <end position="113"/>
    </location>
</feature>
<keyword evidence="7" id="KW-1185">Reference proteome</keyword>
<feature type="domain" description="HipA-like C-terminal" evidence="4">
    <location>
        <begin position="160"/>
        <end position="381"/>
    </location>
</feature>
<dbReference type="GO" id="GO:0005829">
    <property type="term" value="C:cytosol"/>
    <property type="evidence" value="ECO:0007669"/>
    <property type="project" value="TreeGrafter"/>
</dbReference>
<evidence type="ECO:0000313" key="7">
    <source>
        <dbReference type="Proteomes" id="UP000246964"/>
    </source>
</evidence>
<dbReference type="Pfam" id="PF13657">
    <property type="entry name" value="Couple_hipA"/>
    <property type="match status" value="1"/>
</dbReference>
<evidence type="ECO:0000256" key="3">
    <source>
        <dbReference type="ARBA" id="ARBA00022777"/>
    </source>
</evidence>
<dbReference type="GO" id="GO:0004674">
    <property type="term" value="F:protein serine/threonine kinase activity"/>
    <property type="evidence" value="ECO:0007669"/>
    <property type="project" value="TreeGrafter"/>
</dbReference>
<evidence type="ECO:0000256" key="2">
    <source>
        <dbReference type="ARBA" id="ARBA00022679"/>
    </source>
</evidence>
<evidence type="ECO:0000313" key="6">
    <source>
        <dbReference type="EMBL" id="PWW14211.1"/>
    </source>
</evidence>
<keyword evidence="2" id="KW-0808">Transferase</keyword>
<keyword evidence="3 6" id="KW-0418">Kinase</keyword>
<organism evidence="6 7">
    <name type="scientific">Pseudidiomarina maritima</name>
    <dbReference type="NCBI Taxonomy" id="519453"/>
    <lineage>
        <taxon>Bacteria</taxon>
        <taxon>Pseudomonadati</taxon>
        <taxon>Pseudomonadota</taxon>
        <taxon>Gammaproteobacteria</taxon>
        <taxon>Alteromonadales</taxon>
        <taxon>Idiomarinaceae</taxon>
        <taxon>Pseudidiomarina</taxon>
    </lineage>
</organism>
<dbReference type="InterPro" id="IPR012893">
    <property type="entry name" value="HipA-like_C"/>
</dbReference>
<dbReference type="InterPro" id="IPR052028">
    <property type="entry name" value="HipA_Ser/Thr_kinase"/>
</dbReference>
<name>A0A317Q9E4_9GAMM</name>
<dbReference type="InterPro" id="IPR017508">
    <property type="entry name" value="HipA_N1"/>
</dbReference>
<evidence type="ECO:0000256" key="1">
    <source>
        <dbReference type="ARBA" id="ARBA00010164"/>
    </source>
</evidence>
<dbReference type="RefSeq" id="WP_110075583.1">
    <property type="nucleotide sequence ID" value="NZ_QGTT01000004.1"/>
</dbReference>
<dbReference type="Pfam" id="PF07804">
    <property type="entry name" value="HipA_C"/>
    <property type="match status" value="1"/>
</dbReference>
<comment type="similarity">
    <text evidence="1">Belongs to the HipA Ser/Thr kinase family.</text>
</comment>
<dbReference type="OrthoDB" id="9805913at2"/>
<dbReference type="PANTHER" id="PTHR37419">
    <property type="entry name" value="SERINE/THREONINE-PROTEIN KINASE TOXIN HIPA"/>
    <property type="match status" value="1"/>
</dbReference>